<dbReference type="Gene3D" id="3.40.50.2000">
    <property type="entry name" value="Glycogen Phosphorylase B"/>
    <property type="match status" value="1"/>
</dbReference>
<accession>A0ABV8AHX5</accession>
<evidence type="ECO:0000313" key="2">
    <source>
        <dbReference type="EMBL" id="MFC3877310.1"/>
    </source>
</evidence>
<dbReference type="Proteomes" id="UP001595812">
    <property type="component" value="Unassembled WGS sequence"/>
</dbReference>
<evidence type="ECO:0000313" key="3">
    <source>
        <dbReference type="Proteomes" id="UP001595812"/>
    </source>
</evidence>
<comment type="caution">
    <text evidence="2">The sequence shown here is derived from an EMBL/GenBank/DDBJ whole genome shotgun (WGS) entry which is preliminary data.</text>
</comment>
<dbReference type="Pfam" id="PF00534">
    <property type="entry name" value="Glycos_transf_1"/>
    <property type="match status" value="1"/>
</dbReference>
<dbReference type="PANTHER" id="PTHR45947:SF3">
    <property type="entry name" value="SULFOQUINOVOSYL TRANSFERASE SQD2"/>
    <property type="match status" value="1"/>
</dbReference>
<dbReference type="CDD" id="cd03801">
    <property type="entry name" value="GT4_PimA-like"/>
    <property type="match status" value="1"/>
</dbReference>
<gene>
    <name evidence="2" type="ORF">ACFOSX_08710</name>
</gene>
<dbReference type="SUPFAM" id="SSF53756">
    <property type="entry name" value="UDP-Glycosyltransferase/glycogen phosphorylase"/>
    <property type="match status" value="1"/>
</dbReference>
<evidence type="ECO:0000259" key="1">
    <source>
        <dbReference type="Pfam" id="PF00534"/>
    </source>
</evidence>
<dbReference type="EMBL" id="JBHSAT010000004">
    <property type="protein sequence ID" value="MFC3877310.1"/>
    <property type="molecule type" value="Genomic_DNA"/>
</dbReference>
<dbReference type="PANTHER" id="PTHR45947">
    <property type="entry name" value="SULFOQUINOVOSYL TRANSFERASE SQD2"/>
    <property type="match status" value="1"/>
</dbReference>
<dbReference type="InterPro" id="IPR001296">
    <property type="entry name" value="Glyco_trans_1"/>
</dbReference>
<organism evidence="2 3">
    <name type="scientific">Winogradskyella maritima</name>
    <dbReference type="NCBI Taxonomy" id="1517766"/>
    <lineage>
        <taxon>Bacteria</taxon>
        <taxon>Pseudomonadati</taxon>
        <taxon>Bacteroidota</taxon>
        <taxon>Flavobacteriia</taxon>
        <taxon>Flavobacteriales</taxon>
        <taxon>Flavobacteriaceae</taxon>
        <taxon>Winogradskyella</taxon>
    </lineage>
</organism>
<sequence length="376" mass="42342">MRLVIISHTEHYKLPNGELVGWGPTVTEINHLAQDFESIVHLAMLRDMPAPPSALPYTPSNIQFKAIPAVGGSGFGAKIRVLSHAFKTISIINKVLKQADAYQLRLPTGIGVYLLPYLTHFSSKKGWYKYAGNWNQTKPPLGYRLQRWFLKRQSRPVTINGCWPTQQTHCLTFENPCLTQEELKTGQQCRATKAKTDQLVLCYVGRLESQKGVGRLLKALETLPPETQARIAKVHLVGDGPERHKFETLAQGIPIDIRYHGYLPRHEVFELYKASHYFIMPTLASEGFPKVLAEAANFGCVPIVTNLSSISQYIKEGESGYLISPNDMDALAERLHRILSSTDSEYRSVVDGASSFVSRFTFIHYREKIQELVKGM</sequence>
<feature type="domain" description="Glycosyl transferase family 1" evidence="1">
    <location>
        <begin position="192"/>
        <end position="343"/>
    </location>
</feature>
<dbReference type="RefSeq" id="WP_386099351.1">
    <property type="nucleotide sequence ID" value="NZ_JBHSAT010000004.1"/>
</dbReference>
<keyword evidence="3" id="KW-1185">Reference proteome</keyword>
<proteinExistence type="predicted"/>
<protein>
    <submittedName>
        <fullName evidence="2">Glycosyltransferase</fullName>
    </submittedName>
</protein>
<reference evidence="3" key="1">
    <citation type="journal article" date="2019" name="Int. J. Syst. Evol. Microbiol.">
        <title>The Global Catalogue of Microorganisms (GCM) 10K type strain sequencing project: providing services to taxonomists for standard genome sequencing and annotation.</title>
        <authorList>
            <consortium name="The Broad Institute Genomics Platform"/>
            <consortium name="The Broad Institute Genome Sequencing Center for Infectious Disease"/>
            <person name="Wu L."/>
            <person name="Ma J."/>
        </authorList>
    </citation>
    <scope>NUCLEOTIDE SEQUENCE [LARGE SCALE GENOMIC DNA]</scope>
    <source>
        <strain evidence="3">CECT 8979</strain>
    </source>
</reference>
<name>A0ABV8AHX5_9FLAO</name>
<dbReference type="InterPro" id="IPR050194">
    <property type="entry name" value="Glycosyltransferase_grp1"/>
</dbReference>